<dbReference type="EMDB" id="EMD-47578"/>
<dbReference type="PDB" id="9E71">
    <property type="method" value="EM"/>
    <property type="resolution" value="2.36 A"/>
    <property type="chains" value="AC=1-285"/>
</dbReference>
<proteinExistence type="evidence at protein level"/>
<evidence type="ECO:0000256" key="5">
    <source>
        <dbReference type="ARBA" id="ARBA00023274"/>
    </source>
</evidence>
<dbReference type="KEGG" id="pcl:Pcal_1584"/>
<dbReference type="EMDB" id="EMD-47628"/>
<evidence type="ECO:0007829" key="10">
    <source>
        <dbReference type="PDB" id="9E71"/>
    </source>
</evidence>
<dbReference type="GO" id="GO:1990904">
    <property type="term" value="C:ribonucleoprotein complex"/>
    <property type="evidence" value="ECO:0007669"/>
    <property type="project" value="UniProtKB-KW"/>
</dbReference>
<dbReference type="Gene3D" id="3.40.1370.10">
    <property type="match status" value="1"/>
</dbReference>
<dbReference type="Pfam" id="PF00573">
    <property type="entry name" value="Ribosomal_L4"/>
    <property type="match status" value="1"/>
</dbReference>
<dbReference type="eggNOG" id="arCOG04071">
    <property type="taxonomic scope" value="Archaea"/>
</dbReference>
<dbReference type="PROSITE" id="PS00939">
    <property type="entry name" value="RIBOSOMAL_L1E"/>
    <property type="match status" value="1"/>
</dbReference>
<reference evidence="7" key="1">
    <citation type="submission" date="2007-02" db="EMBL/GenBank/DDBJ databases">
        <title>Complete sequence of Pyrobaculum calidifontis JCM 11548.</title>
        <authorList>
            <consortium name="US DOE Joint Genome Institute"/>
            <person name="Copeland A."/>
            <person name="Lucas S."/>
            <person name="Lapidus A."/>
            <person name="Barry K."/>
            <person name="Glavina del Rio T."/>
            <person name="Dalin E."/>
            <person name="Tice H."/>
            <person name="Pitluck S."/>
            <person name="Chain P."/>
            <person name="Malfatti S."/>
            <person name="Shin M."/>
            <person name="Vergez L."/>
            <person name="Schmutz J."/>
            <person name="Larimer F."/>
            <person name="Land M."/>
            <person name="Hauser L."/>
            <person name="Kyrpides N."/>
            <person name="Mikhailova N."/>
            <person name="Cozen A.E."/>
            <person name="Fitz-Gibbon S.T."/>
            <person name="House C.H."/>
            <person name="Saltikov C."/>
            <person name="Lowe T.M."/>
            <person name="Richardson P."/>
        </authorList>
    </citation>
    <scope>NUCLEOTIDE SEQUENCE [LARGE SCALE GENOMIC DNA]</scope>
    <source>
        <strain evidence="7">JCM 11548</strain>
    </source>
</reference>
<dbReference type="InterPro" id="IPR013000">
    <property type="entry name" value="Ribosomal_uL4_euk/arc_CS"/>
</dbReference>
<dbReference type="NCBIfam" id="TIGR03672">
    <property type="entry name" value="rpl4p_arch"/>
    <property type="match status" value="1"/>
</dbReference>
<keyword evidence="5 6" id="KW-0687">Ribonucleoprotein</keyword>
<evidence type="ECO:0000256" key="6">
    <source>
        <dbReference type="HAMAP-Rule" id="MF_01328"/>
    </source>
</evidence>
<gene>
    <name evidence="6" type="primary">rpl4</name>
    <name evidence="7" type="ordered locus">Pcal_1584</name>
</gene>
<dbReference type="HAMAP" id="MF_01328_A">
    <property type="entry name" value="Ribosomal_uL4_A"/>
    <property type="match status" value="1"/>
</dbReference>
<dbReference type="EMDB" id="EMD-47668"/>
<dbReference type="PDB" id="9E7F">
    <property type="method" value="EM"/>
    <property type="resolution" value="2.53 A"/>
    <property type="chains" value="AC=1-285"/>
</dbReference>
<evidence type="ECO:0000256" key="4">
    <source>
        <dbReference type="ARBA" id="ARBA00022980"/>
    </source>
</evidence>
<dbReference type="InterPro" id="IPR023574">
    <property type="entry name" value="Ribosomal_uL4_dom_sf"/>
</dbReference>
<reference evidence="9 10" key="2">
    <citation type="journal article" date="2025" name="Nat. Microbiol.">
        <title>Structure of an archaeal ribosome reveals a divergent active site and hibernation factor.</title>
        <authorList>
            <person name="Nissley A.J."/>
            <person name="Shulgina Y."/>
            <person name="Kivimae R.W."/>
            <person name="Downing B.E."/>
            <person name="Penev P.I."/>
            <person name="Banfield J.F."/>
            <person name="Nayak D.D."/>
            <person name="Cate J.H.D."/>
        </authorList>
    </citation>
    <scope>STRUCTURE BY ELECTRON MICROSCOPY (1.95 ANGSTROMS)</scope>
    <scope>DISULFIDE BONDS</scope>
</reference>
<name>A3MWI5_PYRCJ</name>
<dbReference type="HOGENOM" id="CLU_026535_0_0_2"/>
<evidence type="ECO:0007829" key="9">
    <source>
        <dbReference type="PDB" id="9E6Q"/>
    </source>
</evidence>
<dbReference type="GO" id="GO:0019843">
    <property type="term" value="F:rRNA binding"/>
    <property type="evidence" value="ECO:0007669"/>
    <property type="project" value="UniProtKB-UniRule"/>
</dbReference>
<dbReference type="PDB" id="9E6Q">
    <property type="method" value="EM"/>
    <property type="resolution" value="1.95 A"/>
    <property type="chains" value="AC=1-285"/>
</dbReference>
<comment type="similarity">
    <text evidence="1 6">Belongs to the universal ribosomal protein uL4 family.</text>
</comment>
<dbReference type="GO" id="GO:0006412">
    <property type="term" value="P:translation"/>
    <property type="evidence" value="ECO:0007669"/>
    <property type="project" value="UniProtKB-UniRule"/>
</dbReference>
<evidence type="ECO:0000256" key="2">
    <source>
        <dbReference type="ARBA" id="ARBA00022730"/>
    </source>
</evidence>
<dbReference type="InterPro" id="IPR045240">
    <property type="entry name" value="Ribosomal_uL4_euk/arch"/>
</dbReference>
<dbReference type="AlphaFoldDB" id="A3MWI5"/>
<evidence type="ECO:0000313" key="8">
    <source>
        <dbReference type="Proteomes" id="UP000001431"/>
    </source>
</evidence>
<dbReference type="GO" id="GO:0003735">
    <property type="term" value="F:structural constituent of ribosome"/>
    <property type="evidence" value="ECO:0007669"/>
    <property type="project" value="InterPro"/>
</dbReference>
<dbReference type="RefSeq" id="WP_011850260.1">
    <property type="nucleotide sequence ID" value="NC_009073.1"/>
</dbReference>
<keyword evidence="2 6" id="KW-0699">rRNA-binding</keyword>
<evidence type="ECO:0000313" key="7">
    <source>
        <dbReference type="EMBL" id="ABO09002.1"/>
    </source>
</evidence>
<dbReference type="GeneID" id="4909004"/>
<comment type="function">
    <text evidence="6">One of the primary rRNA binding proteins, this protein initially binds near the 5'-end of the 23S rRNA. It is important during the early stages of 50S assembly. It makes multiple contacts with different domains of the 23S rRNA in the assembled 50S subunit and ribosome.</text>
</comment>
<keyword evidence="8" id="KW-1185">Reference proteome</keyword>
<dbReference type="InterPro" id="IPR019970">
    <property type="entry name" value="Ribosomall_uL4-arc"/>
</dbReference>
<dbReference type="Proteomes" id="UP000001431">
    <property type="component" value="Chromosome"/>
</dbReference>
<dbReference type="FunFam" id="3.40.1370.10:FF:000011">
    <property type="entry name" value="50S ribosomal protein L4"/>
    <property type="match status" value="1"/>
</dbReference>
<comment type="function">
    <text evidence="6">Forms part of the polypeptide exit tunnel.</text>
</comment>
<dbReference type="InterPro" id="IPR002136">
    <property type="entry name" value="Ribosomal_uL4"/>
</dbReference>
<protein>
    <recommendedName>
        <fullName evidence="6">Large ribosomal subunit protein uL4</fullName>
    </recommendedName>
</protein>
<dbReference type="SMR" id="A3MWI5"/>
<organism evidence="7 8">
    <name type="scientific">Pyrobaculum calidifontis (strain DSM 21063 / JCM 11548 / VA1)</name>
    <dbReference type="NCBI Taxonomy" id="410359"/>
    <lineage>
        <taxon>Archaea</taxon>
        <taxon>Thermoproteota</taxon>
        <taxon>Thermoprotei</taxon>
        <taxon>Thermoproteales</taxon>
        <taxon>Thermoproteaceae</taxon>
        <taxon>Pyrobaculum</taxon>
    </lineage>
</organism>
<feature type="disulfide bond" evidence="9 10">
    <location>
        <begin position="86"/>
        <end position="110"/>
    </location>
</feature>
<dbReference type="PANTHER" id="PTHR19431">
    <property type="entry name" value="60S RIBOSOMAL PROTEIN L4"/>
    <property type="match status" value="1"/>
</dbReference>
<evidence type="ECO:0000256" key="3">
    <source>
        <dbReference type="ARBA" id="ARBA00022884"/>
    </source>
</evidence>
<comment type="subunit">
    <text evidence="6">Part of the 50S ribosomal subunit.</text>
</comment>
<sequence length="285" mass="31548">MGAVVKELLKFKLLDLSPYIKPAEERPPEALKVYDVNGQYMADIETPIHFYEPVRPDLIRRAYLSALSARFQPKGVYEGAGKEHSCESFGVGLGIARIPRYKGHLWPRGCFAPNTRGGRRAHPPRPEKKLHEEINWKEKNLAIRSAIAATAYKSWVAARGHMVEKVPSLPLVVSGDAEKIAKAKEAKKLFEVLGLWPDVERAAEGVKIRAGKGKMRGRRYKEPKSVLVVVSELDVPLIGAVRNFPGVDVVPVSHLNMLVLAPGGVPGRLTLWTATAVERLKGLFL</sequence>
<keyword evidence="4 6" id="KW-0689">Ribosomal protein</keyword>
<dbReference type="STRING" id="410359.Pcal_1584"/>
<dbReference type="EMBL" id="CP000561">
    <property type="protein sequence ID" value="ABO09002.1"/>
    <property type="molecule type" value="Genomic_DNA"/>
</dbReference>
<dbReference type="OrthoDB" id="10737at2157"/>
<keyword evidence="3 6" id="KW-0694">RNA-binding</keyword>
<dbReference type="GO" id="GO:0005840">
    <property type="term" value="C:ribosome"/>
    <property type="evidence" value="ECO:0007669"/>
    <property type="project" value="UniProtKB-KW"/>
</dbReference>
<evidence type="ECO:0000256" key="1">
    <source>
        <dbReference type="ARBA" id="ARBA00010528"/>
    </source>
</evidence>
<accession>A3MWI5</accession>
<dbReference type="SUPFAM" id="SSF52166">
    <property type="entry name" value="Ribosomal protein L4"/>
    <property type="match status" value="1"/>
</dbReference>
<keyword evidence="9 10" id="KW-0002">3D-structure</keyword>